<gene>
    <name evidence="2" type="ORF">QM481_00255</name>
</gene>
<accession>A0ABT6YX66</accession>
<dbReference type="InterPro" id="IPR018490">
    <property type="entry name" value="cNMP-bd_dom_sf"/>
</dbReference>
<sequence>MKETDKSQLARYIRNIIYLTDEQLALILSFFKVTTHIKNEIIIDVGEINTYMNFIEKGCLRMFFIGEDGQEVTRNISFENQFATGLASFIQQLPSEESLQALEPTTLFRIARKDFYYLLNVIPAWEKFYRNYLEFAYLNNISIYQREMMKDATERYKELLKVNPKIVDRLPNKIIASYLNMTPETLSRVKSKL</sequence>
<keyword evidence="3" id="KW-1185">Reference proteome</keyword>
<dbReference type="RefSeq" id="WP_283380190.1">
    <property type="nucleotide sequence ID" value="NZ_JASHIE010000001.1"/>
</dbReference>
<feature type="domain" description="Cyclic nucleotide-binding" evidence="1">
    <location>
        <begin position="19"/>
        <end position="119"/>
    </location>
</feature>
<dbReference type="PROSITE" id="PS50042">
    <property type="entry name" value="CNMP_BINDING_3"/>
    <property type="match status" value="1"/>
</dbReference>
<dbReference type="Pfam" id="PF00027">
    <property type="entry name" value="cNMP_binding"/>
    <property type="match status" value="1"/>
</dbReference>
<organism evidence="2 3">
    <name type="scientific">Flectobacillus rivi</name>
    <dbReference type="NCBI Taxonomy" id="2984209"/>
    <lineage>
        <taxon>Bacteria</taxon>
        <taxon>Pseudomonadati</taxon>
        <taxon>Bacteroidota</taxon>
        <taxon>Cytophagia</taxon>
        <taxon>Cytophagales</taxon>
        <taxon>Flectobacillaceae</taxon>
        <taxon>Flectobacillus</taxon>
    </lineage>
</organism>
<comment type="caution">
    <text evidence="2">The sequence shown here is derived from an EMBL/GenBank/DDBJ whole genome shotgun (WGS) entry which is preliminary data.</text>
</comment>
<protein>
    <submittedName>
        <fullName evidence="2">Crp/Fnr family transcriptional regulator</fullName>
    </submittedName>
</protein>
<dbReference type="InterPro" id="IPR014710">
    <property type="entry name" value="RmlC-like_jellyroll"/>
</dbReference>
<dbReference type="SUPFAM" id="SSF51206">
    <property type="entry name" value="cAMP-binding domain-like"/>
    <property type="match status" value="1"/>
</dbReference>
<evidence type="ECO:0000313" key="3">
    <source>
        <dbReference type="Proteomes" id="UP001225761"/>
    </source>
</evidence>
<name>A0ABT6YX66_9BACT</name>
<dbReference type="CDD" id="cd00038">
    <property type="entry name" value="CAP_ED"/>
    <property type="match status" value="1"/>
</dbReference>
<evidence type="ECO:0000313" key="2">
    <source>
        <dbReference type="EMBL" id="MDI9872936.1"/>
    </source>
</evidence>
<reference evidence="2 3" key="1">
    <citation type="submission" date="2023-05" db="EMBL/GenBank/DDBJ databases">
        <title>Novel species of genus Flectobacillus isolated from stream in China.</title>
        <authorList>
            <person name="Lu H."/>
        </authorList>
    </citation>
    <scope>NUCLEOTIDE SEQUENCE [LARGE SCALE GENOMIC DNA]</scope>
    <source>
        <strain evidence="2 3">LFS242W</strain>
    </source>
</reference>
<evidence type="ECO:0000259" key="1">
    <source>
        <dbReference type="PROSITE" id="PS50042"/>
    </source>
</evidence>
<proteinExistence type="predicted"/>
<dbReference type="EMBL" id="JASHIE010000001">
    <property type="protein sequence ID" value="MDI9872936.1"/>
    <property type="molecule type" value="Genomic_DNA"/>
</dbReference>
<dbReference type="Gene3D" id="2.60.120.10">
    <property type="entry name" value="Jelly Rolls"/>
    <property type="match status" value="1"/>
</dbReference>
<dbReference type="Proteomes" id="UP001225761">
    <property type="component" value="Unassembled WGS sequence"/>
</dbReference>
<dbReference type="InterPro" id="IPR000595">
    <property type="entry name" value="cNMP-bd_dom"/>
</dbReference>